<feature type="region of interest" description="Disordered" evidence="5">
    <location>
        <begin position="521"/>
        <end position="630"/>
    </location>
</feature>
<dbReference type="Pfam" id="PF00412">
    <property type="entry name" value="LIM"/>
    <property type="match status" value="1"/>
</dbReference>
<evidence type="ECO:0000256" key="3">
    <source>
        <dbReference type="ARBA" id="ARBA00023038"/>
    </source>
</evidence>
<dbReference type="PANTHER" id="PTHR15468">
    <property type="entry name" value="ZNF185"/>
    <property type="match status" value="1"/>
</dbReference>
<feature type="region of interest" description="Disordered" evidence="5">
    <location>
        <begin position="370"/>
        <end position="502"/>
    </location>
</feature>
<evidence type="ECO:0000313" key="7">
    <source>
        <dbReference type="EMBL" id="CAK6953652.1"/>
    </source>
</evidence>
<keyword evidence="1 4" id="KW-0479">Metal-binding</keyword>
<dbReference type="PROSITE" id="PS00478">
    <property type="entry name" value="LIM_DOMAIN_1"/>
    <property type="match status" value="1"/>
</dbReference>
<dbReference type="EMBL" id="CAWUFR010000014">
    <property type="protein sequence ID" value="CAK6953652.1"/>
    <property type="molecule type" value="Genomic_DNA"/>
</dbReference>
<dbReference type="InterPro" id="IPR001781">
    <property type="entry name" value="Znf_LIM"/>
</dbReference>
<organism evidence="7 8">
    <name type="scientific">Scomber scombrus</name>
    <name type="common">Atlantic mackerel</name>
    <name type="synonym">Scomber vernalis</name>
    <dbReference type="NCBI Taxonomy" id="13677"/>
    <lineage>
        <taxon>Eukaryota</taxon>
        <taxon>Metazoa</taxon>
        <taxon>Chordata</taxon>
        <taxon>Craniata</taxon>
        <taxon>Vertebrata</taxon>
        <taxon>Euteleostomi</taxon>
        <taxon>Actinopterygii</taxon>
        <taxon>Neopterygii</taxon>
        <taxon>Teleostei</taxon>
        <taxon>Neoteleostei</taxon>
        <taxon>Acanthomorphata</taxon>
        <taxon>Pelagiaria</taxon>
        <taxon>Scombriformes</taxon>
        <taxon>Scombridae</taxon>
        <taxon>Scomber</taxon>
    </lineage>
</organism>
<evidence type="ECO:0000313" key="8">
    <source>
        <dbReference type="Proteomes" id="UP001314229"/>
    </source>
</evidence>
<evidence type="ECO:0000256" key="1">
    <source>
        <dbReference type="ARBA" id="ARBA00022723"/>
    </source>
</evidence>
<feature type="region of interest" description="Disordered" evidence="5">
    <location>
        <begin position="66"/>
        <end position="177"/>
    </location>
</feature>
<keyword evidence="8" id="KW-1185">Reference proteome</keyword>
<feature type="compositionally biased region" description="Basic and acidic residues" evidence="5">
    <location>
        <begin position="661"/>
        <end position="693"/>
    </location>
</feature>
<protein>
    <submittedName>
        <fullName evidence="7">Surface protein</fullName>
    </submittedName>
</protein>
<dbReference type="InterPro" id="IPR052621">
    <property type="entry name" value="Cell_Prolif/Cornif_Regul"/>
</dbReference>
<feature type="compositionally biased region" description="Low complexity" evidence="5">
    <location>
        <begin position="432"/>
        <end position="446"/>
    </location>
</feature>
<evidence type="ECO:0000259" key="6">
    <source>
        <dbReference type="PROSITE" id="PS50023"/>
    </source>
</evidence>
<name>A0AAV1N3C0_SCOSC</name>
<feature type="region of interest" description="Disordered" evidence="5">
    <location>
        <begin position="195"/>
        <end position="260"/>
    </location>
</feature>
<feature type="compositionally biased region" description="Polar residues" evidence="5">
    <location>
        <begin position="107"/>
        <end position="122"/>
    </location>
</feature>
<dbReference type="CDD" id="cd08368">
    <property type="entry name" value="LIM"/>
    <property type="match status" value="1"/>
</dbReference>
<dbReference type="PANTHER" id="PTHR15468:SF2">
    <property type="entry name" value="ZINC FINGER PROTEIN 185"/>
    <property type="match status" value="1"/>
</dbReference>
<feature type="compositionally biased region" description="Polar residues" evidence="5">
    <location>
        <begin position="551"/>
        <end position="562"/>
    </location>
</feature>
<dbReference type="SMART" id="SM00132">
    <property type="entry name" value="LIM"/>
    <property type="match status" value="1"/>
</dbReference>
<keyword evidence="2 4" id="KW-0862">Zinc</keyword>
<evidence type="ECO:0000256" key="5">
    <source>
        <dbReference type="SAM" id="MobiDB-lite"/>
    </source>
</evidence>
<feature type="compositionally biased region" description="Basic and acidic residues" evidence="5">
    <location>
        <begin position="606"/>
        <end position="617"/>
    </location>
</feature>
<dbReference type="GO" id="GO:0046872">
    <property type="term" value="F:metal ion binding"/>
    <property type="evidence" value="ECO:0007669"/>
    <property type="project" value="UniProtKB-KW"/>
</dbReference>
<dbReference type="PROSITE" id="PS50023">
    <property type="entry name" value="LIM_DOMAIN_2"/>
    <property type="match status" value="1"/>
</dbReference>
<dbReference type="Gene3D" id="2.10.110.10">
    <property type="entry name" value="Cysteine Rich Protein"/>
    <property type="match status" value="1"/>
</dbReference>
<proteinExistence type="predicted"/>
<feature type="compositionally biased region" description="Basic and acidic residues" evidence="5">
    <location>
        <begin position="123"/>
        <end position="138"/>
    </location>
</feature>
<dbReference type="AlphaFoldDB" id="A0AAV1N3C0"/>
<gene>
    <name evidence="7" type="ORF">FSCOSCO3_A035484</name>
</gene>
<evidence type="ECO:0000256" key="2">
    <source>
        <dbReference type="ARBA" id="ARBA00022833"/>
    </source>
</evidence>
<feature type="compositionally biased region" description="Polar residues" evidence="5">
    <location>
        <begin position="81"/>
        <end position="95"/>
    </location>
</feature>
<feature type="compositionally biased region" description="Basic and acidic residues" evidence="5">
    <location>
        <begin position="30"/>
        <end position="41"/>
    </location>
</feature>
<feature type="region of interest" description="Disordered" evidence="5">
    <location>
        <begin position="650"/>
        <end position="697"/>
    </location>
</feature>
<feature type="region of interest" description="Disordered" evidence="5">
    <location>
        <begin position="30"/>
        <end position="52"/>
    </location>
</feature>
<accession>A0AAV1N3C0</accession>
<dbReference type="Proteomes" id="UP001314229">
    <property type="component" value="Unassembled WGS sequence"/>
</dbReference>
<feature type="domain" description="LIM zinc-binding" evidence="6">
    <location>
        <begin position="706"/>
        <end position="770"/>
    </location>
</feature>
<feature type="compositionally biased region" description="Low complexity" evidence="5">
    <location>
        <begin position="565"/>
        <end position="579"/>
    </location>
</feature>
<comment type="caution">
    <text evidence="7">The sequence shown here is derived from an EMBL/GenBank/DDBJ whole genome shotgun (WGS) entry which is preliminary data.</text>
</comment>
<keyword evidence="3 4" id="KW-0440">LIM domain</keyword>
<evidence type="ECO:0000256" key="4">
    <source>
        <dbReference type="PROSITE-ProRule" id="PRU00125"/>
    </source>
</evidence>
<sequence>MSKDVDRDRVFQTTRVRTLLKNDGSWIHRSKEAKKEQKEASEEVAAETKPVLARQTSFVLCQAKKFESVETPQSPPPQKTELISTEGDSTNQANSEVIPPQKDAQPEGSTAETTNDTKPQASTEERVQNGEAPPEKSEAVSPVEPAEQEVTNTTAEKKEEPVSAPVESNVEQNEEAAKSCVDVCVEIIQNDEVQPDFLTNEKSEAVTPVESAEQPVANTTAEKTEECITPVDQSNVERSEETAEASIAAHAKVTPNGETQPVLNEKIEAVSPLEPFEQTVSNTVSENKVENVGALIEQSEVEHNEEAVKSFVDACVEEVIQNGGTPSVFLTKEETEFPVEPAGQPVAAEKMEEYVQAQVDQSNVECSEEAAQSSADVHIEIIQNSETQSISKEKSEAESPVELVDQPVSDTTAEKKEEYVNTPVDVEYNKGAAEASAAAPVEASVAKTSSEAGTEENKEAAEVPAALTVELKPEVEPSSETEPTDVTNHEPAGVESTACPAEKYTEETVEAVAVVVEESLPETPAVTNAVAAAQETASKDSREPVPDLLANTVSESPTQPATETAVKSVASAAPAQPAPNTRAEEESKSEVQNAEDTAVQPAPETPAEHAAELRIEDAINPATASDAEAVQDKSGVGAIELTDALDVEAPTAETDPEPEEDPKQSDSEEVKPNQKSDDANNGEMFEKPAEERQPTQTMYKTRDGKAVCSFCDQTIDGTVKLSLSEPFLSCHPECLKCAVCAEALGDLLTSMFLHDQVIYCGECFAKALKT</sequence>
<reference evidence="7 8" key="1">
    <citation type="submission" date="2024-01" db="EMBL/GenBank/DDBJ databases">
        <authorList>
            <person name="Alioto T."/>
            <person name="Alioto T."/>
            <person name="Gomez Garrido J."/>
        </authorList>
    </citation>
    <scope>NUCLEOTIDE SEQUENCE [LARGE SCALE GENOMIC DNA]</scope>
</reference>